<sequence>MPTGPDPRPVKKAKKAKLENSILSKSKRFTEPTTTATTPSPVPKRPHPPPDTDLLDPSSSQQSKKKPRHASVEGQRFLKEKEKIRAREWAGSSLTAPTKSTTTTTPSKSKKKSKKSKKKKVKTTTTGEVKVQSSFLPAADSSDRCRREALAYLQLWQGHRDVWKFNKLKQVWLLKHAVDTEAVDEPCFASLLEYVASIKGVARDKTRIEMGAHMAAFEAKFGTGEKSSVFSVGASTQAASEGDKVGYERARQVIQMLSE</sequence>
<evidence type="ECO:0000259" key="2">
    <source>
        <dbReference type="Pfam" id="PF10180"/>
    </source>
</evidence>
<accession>A0A226EHL9</accession>
<protein>
    <recommendedName>
        <fullName evidence="2">WKF domain-containing protein</fullName>
    </recommendedName>
</protein>
<evidence type="ECO:0000313" key="4">
    <source>
        <dbReference type="Proteomes" id="UP000198287"/>
    </source>
</evidence>
<comment type="caution">
    <text evidence="3">The sequence shown here is derived from an EMBL/GenBank/DDBJ whole genome shotgun (WGS) entry which is preliminary data.</text>
</comment>
<proteinExistence type="predicted"/>
<dbReference type="InterPro" id="IPR019327">
    <property type="entry name" value="WKF"/>
</dbReference>
<dbReference type="Pfam" id="PF10180">
    <property type="entry name" value="WKF"/>
    <property type="match status" value="1"/>
</dbReference>
<keyword evidence="4" id="KW-1185">Reference proteome</keyword>
<dbReference type="Proteomes" id="UP000198287">
    <property type="component" value="Unassembled WGS sequence"/>
</dbReference>
<feature type="region of interest" description="Disordered" evidence="1">
    <location>
        <begin position="1"/>
        <end position="126"/>
    </location>
</feature>
<dbReference type="STRING" id="158441.A0A226EHL9"/>
<feature type="domain" description="WKF" evidence="2">
    <location>
        <begin position="151"/>
        <end position="209"/>
    </location>
</feature>
<evidence type="ECO:0000313" key="3">
    <source>
        <dbReference type="EMBL" id="OXA56116.1"/>
    </source>
</evidence>
<feature type="compositionally biased region" description="Basic residues" evidence="1">
    <location>
        <begin position="108"/>
        <end position="122"/>
    </location>
</feature>
<dbReference type="EMBL" id="LNIX01000004">
    <property type="protein sequence ID" value="OXA56116.1"/>
    <property type="molecule type" value="Genomic_DNA"/>
</dbReference>
<reference evidence="3 4" key="1">
    <citation type="submission" date="2015-12" db="EMBL/GenBank/DDBJ databases">
        <title>The genome of Folsomia candida.</title>
        <authorList>
            <person name="Faddeeva A."/>
            <person name="Derks M.F."/>
            <person name="Anvar Y."/>
            <person name="Smit S."/>
            <person name="Van Straalen N."/>
            <person name="Roelofs D."/>
        </authorList>
    </citation>
    <scope>NUCLEOTIDE SEQUENCE [LARGE SCALE GENOMIC DNA]</scope>
    <source>
        <strain evidence="3 4">VU population</strain>
        <tissue evidence="3">Whole body</tissue>
    </source>
</reference>
<evidence type="ECO:0000256" key="1">
    <source>
        <dbReference type="SAM" id="MobiDB-lite"/>
    </source>
</evidence>
<name>A0A226EHL9_FOLCA</name>
<dbReference type="AlphaFoldDB" id="A0A226EHL9"/>
<dbReference type="PANTHER" id="PTHR22306">
    <property type="entry name" value="CHROMOSOME 7 OPEN READING FRAME 50"/>
    <property type="match status" value="1"/>
</dbReference>
<dbReference type="OrthoDB" id="10261563at2759"/>
<dbReference type="PANTHER" id="PTHR22306:SF2">
    <property type="entry name" value="CHROMOSOME 7 OPEN READING FRAME 50"/>
    <property type="match status" value="1"/>
</dbReference>
<organism evidence="3 4">
    <name type="scientific">Folsomia candida</name>
    <name type="common">Springtail</name>
    <dbReference type="NCBI Taxonomy" id="158441"/>
    <lineage>
        <taxon>Eukaryota</taxon>
        <taxon>Metazoa</taxon>
        <taxon>Ecdysozoa</taxon>
        <taxon>Arthropoda</taxon>
        <taxon>Hexapoda</taxon>
        <taxon>Collembola</taxon>
        <taxon>Entomobryomorpha</taxon>
        <taxon>Isotomoidea</taxon>
        <taxon>Isotomidae</taxon>
        <taxon>Proisotominae</taxon>
        <taxon>Folsomia</taxon>
    </lineage>
</organism>
<gene>
    <name evidence="3" type="ORF">Fcan01_09010</name>
</gene>
<feature type="compositionally biased region" description="Basic and acidic residues" evidence="1">
    <location>
        <begin position="76"/>
        <end position="88"/>
    </location>
</feature>
<feature type="compositionally biased region" description="Low complexity" evidence="1">
    <location>
        <begin position="98"/>
        <end position="107"/>
    </location>
</feature>